<accession>A0ABU5CTQ0</accession>
<dbReference type="Pfam" id="PF26149">
    <property type="entry name" value="YuzK"/>
    <property type="match status" value="1"/>
</dbReference>
<evidence type="ECO:0000313" key="1">
    <source>
        <dbReference type="EMBL" id="MDY0408805.1"/>
    </source>
</evidence>
<gene>
    <name evidence="1" type="ORF">RWD45_09895</name>
</gene>
<sequence length="56" mass="6703">MNVTSDMERAMQESHQMGYEEYGTAFHKRLVVEKRRQQDYEKSKSLIAEINNQIPR</sequence>
<dbReference type="Proteomes" id="UP001275315">
    <property type="component" value="Unassembled WGS sequence"/>
</dbReference>
<dbReference type="InterPro" id="IPR058676">
    <property type="entry name" value="YuzK"/>
</dbReference>
<protein>
    <submittedName>
        <fullName evidence="1">Uncharacterized protein</fullName>
    </submittedName>
</protein>
<dbReference type="RefSeq" id="WP_320379511.1">
    <property type="nucleotide sequence ID" value="NZ_JAWDIQ010000001.1"/>
</dbReference>
<comment type="caution">
    <text evidence="1">The sequence shown here is derived from an EMBL/GenBank/DDBJ whole genome shotgun (WGS) entry which is preliminary data.</text>
</comment>
<keyword evidence="2" id="KW-1185">Reference proteome</keyword>
<proteinExistence type="predicted"/>
<reference evidence="1 2" key="1">
    <citation type="submission" date="2023-10" db="EMBL/GenBank/DDBJ databases">
        <title>Virgibacillus soli CC-YMP-6 genome.</title>
        <authorList>
            <person name="Miliotis G."/>
            <person name="Sengupta P."/>
            <person name="Hameed A."/>
            <person name="Chuvochina M."/>
            <person name="Mcdonagh F."/>
            <person name="Simpson A.C."/>
            <person name="Singh N.K."/>
            <person name="Rekha P.D."/>
            <person name="Raman K."/>
            <person name="Hugenholtz P."/>
            <person name="Venkateswaran K."/>
        </authorList>
    </citation>
    <scope>NUCLEOTIDE SEQUENCE [LARGE SCALE GENOMIC DNA]</scope>
    <source>
        <strain evidence="1 2">CC-YMP-6</strain>
    </source>
</reference>
<dbReference type="EMBL" id="JAWDIQ010000001">
    <property type="protein sequence ID" value="MDY0408805.1"/>
    <property type="molecule type" value="Genomic_DNA"/>
</dbReference>
<evidence type="ECO:0000313" key="2">
    <source>
        <dbReference type="Proteomes" id="UP001275315"/>
    </source>
</evidence>
<name>A0ABU5CTQ0_9BACI</name>
<organism evidence="1 2">
    <name type="scientific">Paracerasibacillus soli</name>
    <dbReference type="NCBI Taxonomy" id="480284"/>
    <lineage>
        <taxon>Bacteria</taxon>
        <taxon>Bacillati</taxon>
        <taxon>Bacillota</taxon>
        <taxon>Bacilli</taxon>
        <taxon>Bacillales</taxon>
        <taxon>Bacillaceae</taxon>
        <taxon>Paracerasibacillus</taxon>
    </lineage>
</organism>